<dbReference type="Proteomes" id="UP000784294">
    <property type="component" value="Unassembled WGS sequence"/>
</dbReference>
<name>A0A3S5B8V2_9PLAT</name>
<dbReference type="AlphaFoldDB" id="A0A3S5B8V2"/>
<accession>A0A3S5B8V2</accession>
<sequence>MDLGRGLFVCGVARLLNGVAVGRADKRAETSVQDSDRRVGRRNDEDGDFVVKAVVVVADGRLQKVEAVRGKCGPVERAVTAVSCKGWSVNV</sequence>
<organism evidence="1 2">
    <name type="scientific">Protopolystoma xenopodis</name>
    <dbReference type="NCBI Taxonomy" id="117903"/>
    <lineage>
        <taxon>Eukaryota</taxon>
        <taxon>Metazoa</taxon>
        <taxon>Spiralia</taxon>
        <taxon>Lophotrochozoa</taxon>
        <taxon>Platyhelminthes</taxon>
        <taxon>Monogenea</taxon>
        <taxon>Polyopisthocotylea</taxon>
        <taxon>Polystomatidea</taxon>
        <taxon>Polystomatidae</taxon>
        <taxon>Protopolystoma</taxon>
    </lineage>
</organism>
<gene>
    <name evidence="1" type="ORF">PXEA_LOCUS33196</name>
</gene>
<reference evidence="1" key="1">
    <citation type="submission" date="2018-11" db="EMBL/GenBank/DDBJ databases">
        <authorList>
            <consortium name="Pathogen Informatics"/>
        </authorList>
    </citation>
    <scope>NUCLEOTIDE SEQUENCE</scope>
</reference>
<dbReference type="EMBL" id="CAAALY010262446">
    <property type="protein sequence ID" value="VEL39756.1"/>
    <property type="molecule type" value="Genomic_DNA"/>
</dbReference>
<protein>
    <submittedName>
        <fullName evidence="1">Uncharacterized protein</fullName>
    </submittedName>
</protein>
<evidence type="ECO:0000313" key="1">
    <source>
        <dbReference type="EMBL" id="VEL39756.1"/>
    </source>
</evidence>
<proteinExistence type="predicted"/>
<evidence type="ECO:0000313" key="2">
    <source>
        <dbReference type="Proteomes" id="UP000784294"/>
    </source>
</evidence>
<comment type="caution">
    <text evidence="1">The sequence shown here is derived from an EMBL/GenBank/DDBJ whole genome shotgun (WGS) entry which is preliminary data.</text>
</comment>
<keyword evidence="2" id="KW-1185">Reference proteome</keyword>